<evidence type="ECO:0000313" key="13">
    <source>
        <dbReference type="EMBL" id="MFD0998602.1"/>
    </source>
</evidence>
<evidence type="ECO:0000256" key="10">
    <source>
        <dbReference type="SAM" id="SignalP"/>
    </source>
</evidence>
<dbReference type="InterPro" id="IPR037066">
    <property type="entry name" value="Plug_dom_sf"/>
</dbReference>
<keyword evidence="10" id="KW-0732">Signal</keyword>
<feature type="chain" id="PRO_5045339501" evidence="10">
    <location>
        <begin position="27"/>
        <end position="1055"/>
    </location>
</feature>
<dbReference type="InterPro" id="IPR012910">
    <property type="entry name" value="Plug_dom"/>
</dbReference>
<protein>
    <submittedName>
        <fullName evidence="13">SusC/RagA family TonB-linked outer membrane protein</fullName>
    </submittedName>
</protein>
<dbReference type="Pfam" id="PF07715">
    <property type="entry name" value="Plug"/>
    <property type="match status" value="1"/>
</dbReference>
<name>A0ABW3JXM7_9BACT</name>
<evidence type="ECO:0000313" key="14">
    <source>
        <dbReference type="Proteomes" id="UP001597112"/>
    </source>
</evidence>
<evidence type="ECO:0000256" key="4">
    <source>
        <dbReference type="ARBA" id="ARBA00022692"/>
    </source>
</evidence>
<dbReference type="InterPro" id="IPR008969">
    <property type="entry name" value="CarboxyPept-like_regulatory"/>
</dbReference>
<proteinExistence type="inferred from homology"/>
<keyword evidence="2 8" id="KW-0813">Transport</keyword>
<sequence>MKKGRNRRHYLLFTCFILMGISSALAQKQVVSGVVTDPSLGAPIHGVSVMVKDSLTLTTTDAEGKYSILVKSTDILVFSISGYISAELPVGNNTHLDVALEEDIQSLAELMDVVLVGYGELKRTDLSSAQVSLDDKQVDMTLNTTVEQALQGRAAGVYITQNTGQPDGSVSVNVRGINSVNGTNDPLYVIDGIQINTSGAFGSNSAVSPLAGLNPADIETIEVLQGPSATAIYGSRATNGVILITTKRGKQGDLSIRYGFQYGIQNTPKQLPVLNQQQYAQFTNELHASAGGTSPEEFQDVSLLGKGTDWQRELFTTAPLVNHQLSISGGKEDTQFYLSGDYFKQDGITPGAGFDRGSIRLNVDNQTRSWLKLNLNLNVNQTDDKLTAQSENVIVNTLAIAPNIAVRNLDGSWGGADNANGNSVQYTPYNPVAIANLIQNKYKRRQLLGGVGAEVNLAKELTFKTSLNTNIGTASTTYFVPTYTLGQQANNIANLTITETNSSYWSWNQLLQYNKTIGDHAVGVMVSHEAQYGLVKNVSSGRMGFITTNILDLNAGNSSESSNSSTQSDWAMESYFSRVNYTFRNKYIVQAAMRADGSSNFGRDHRWGVFPSGSVAWRISQEPFMKSITPINELKLRAEAGVTGNQGNGGVYSALTPITTSWGTGFVTSQYGNHNLKWEQTTTYNIGFNLGLLQDHIHIEGDFYIKKTDNLIMKSQLPDYLGTNGNGSIASPTENISALENRGYSITVSTVNLDRNNFVWNTNFNISGFRTKVTRLYSESAIIDRSAWYMNNFTQRSVVGKAPWQFYSYQEEGLFKSVDEINASALPVGSDGKELSVGEYGVWVGDTKYKDVNQDGVIDEKDRTYIGNPWPKFFFGITNTFEYKGFDLNVLITGSYGNDIYNYMRYANSYPNNVNLGMNVFDETMSYAQVATDAQGNPYLLNAGTQQARLVGTANGNNTRISNRFVEDGSYLRLKNVQLGYTLPSSLLSKQNLVKDVHIAIGAQNLATLTGYKGYDPEVGAYVGKSMTANNQPIGVDYGRYPLTPVYTFSIHVEL</sequence>
<dbReference type="Gene3D" id="2.40.170.20">
    <property type="entry name" value="TonB-dependent receptor, beta-barrel domain"/>
    <property type="match status" value="1"/>
</dbReference>
<keyword evidence="5 9" id="KW-0798">TonB box</keyword>
<evidence type="ECO:0000256" key="3">
    <source>
        <dbReference type="ARBA" id="ARBA00022452"/>
    </source>
</evidence>
<evidence type="ECO:0000256" key="7">
    <source>
        <dbReference type="ARBA" id="ARBA00023237"/>
    </source>
</evidence>
<comment type="similarity">
    <text evidence="8 9">Belongs to the TonB-dependent receptor family.</text>
</comment>
<dbReference type="EMBL" id="JBHTKA010000001">
    <property type="protein sequence ID" value="MFD0998602.1"/>
    <property type="molecule type" value="Genomic_DNA"/>
</dbReference>
<comment type="caution">
    <text evidence="13">The sequence shown here is derived from an EMBL/GenBank/DDBJ whole genome shotgun (WGS) entry which is preliminary data.</text>
</comment>
<dbReference type="Gene3D" id="2.170.130.10">
    <property type="entry name" value="TonB-dependent receptor, plug domain"/>
    <property type="match status" value="1"/>
</dbReference>
<evidence type="ECO:0000256" key="1">
    <source>
        <dbReference type="ARBA" id="ARBA00004571"/>
    </source>
</evidence>
<dbReference type="InterPro" id="IPR023997">
    <property type="entry name" value="TonB-dep_OMP_SusC/RagA_CS"/>
</dbReference>
<comment type="subcellular location">
    <subcellularLocation>
        <location evidence="1 8">Cell outer membrane</location>
        <topology evidence="1 8">Multi-pass membrane protein</topology>
    </subcellularLocation>
</comment>
<dbReference type="Gene3D" id="2.60.40.1120">
    <property type="entry name" value="Carboxypeptidase-like, regulatory domain"/>
    <property type="match status" value="1"/>
</dbReference>
<dbReference type="Proteomes" id="UP001597112">
    <property type="component" value="Unassembled WGS sequence"/>
</dbReference>
<evidence type="ECO:0000256" key="5">
    <source>
        <dbReference type="ARBA" id="ARBA00023077"/>
    </source>
</evidence>
<feature type="domain" description="TonB-dependent receptor plug" evidence="12">
    <location>
        <begin position="127"/>
        <end position="241"/>
    </location>
</feature>
<dbReference type="NCBIfam" id="TIGR04057">
    <property type="entry name" value="SusC_RagA_signa"/>
    <property type="match status" value="1"/>
</dbReference>
<dbReference type="InterPro" id="IPR036942">
    <property type="entry name" value="Beta-barrel_TonB_sf"/>
</dbReference>
<keyword evidence="4 8" id="KW-0812">Transmembrane</keyword>
<dbReference type="NCBIfam" id="TIGR04056">
    <property type="entry name" value="OMP_RagA_SusC"/>
    <property type="match status" value="1"/>
</dbReference>
<feature type="domain" description="TonB-dependent receptor-like beta-barrel" evidence="11">
    <location>
        <begin position="408"/>
        <end position="773"/>
    </location>
</feature>
<keyword evidence="6 8" id="KW-0472">Membrane</keyword>
<feature type="signal peptide" evidence="10">
    <location>
        <begin position="1"/>
        <end position="26"/>
    </location>
</feature>
<evidence type="ECO:0000256" key="8">
    <source>
        <dbReference type="PROSITE-ProRule" id="PRU01360"/>
    </source>
</evidence>
<gene>
    <name evidence="13" type="ORF">ACFQ21_04760</name>
</gene>
<dbReference type="RefSeq" id="WP_377575562.1">
    <property type="nucleotide sequence ID" value="NZ_JBHTKA010000001.1"/>
</dbReference>
<keyword evidence="3 8" id="KW-1134">Transmembrane beta strand</keyword>
<dbReference type="SUPFAM" id="SSF49464">
    <property type="entry name" value="Carboxypeptidase regulatory domain-like"/>
    <property type="match status" value="1"/>
</dbReference>
<keyword evidence="7 8" id="KW-0998">Cell outer membrane</keyword>
<dbReference type="SUPFAM" id="SSF56935">
    <property type="entry name" value="Porins"/>
    <property type="match status" value="1"/>
</dbReference>
<evidence type="ECO:0000256" key="6">
    <source>
        <dbReference type="ARBA" id="ARBA00023136"/>
    </source>
</evidence>
<reference evidence="14" key="1">
    <citation type="journal article" date="2019" name="Int. J. Syst. Evol. Microbiol.">
        <title>The Global Catalogue of Microorganisms (GCM) 10K type strain sequencing project: providing services to taxonomists for standard genome sequencing and annotation.</title>
        <authorList>
            <consortium name="The Broad Institute Genomics Platform"/>
            <consortium name="The Broad Institute Genome Sequencing Center for Infectious Disease"/>
            <person name="Wu L."/>
            <person name="Ma J."/>
        </authorList>
    </citation>
    <scope>NUCLEOTIDE SEQUENCE [LARGE SCALE GENOMIC DNA]</scope>
    <source>
        <strain evidence="14">CCUG 58938</strain>
    </source>
</reference>
<evidence type="ECO:0000259" key="11">
    <source>
        <dbReference type="Pfam" id="PF00593"/>
    </source>
</evidence>
<organism evidence="13 14">
    <name type="scientific">Ohtaekwangia kribbensis</name>
    <dbReference type="NCBI Taxonomy" id="688913"/>
    <lineage>
        <taxon>Bacteria</taxon>
        <taxon>Pseudomonadati</taxon>
        <taxon>Bacteroidota</taxon>
        <taxon>Cytophagia</taxon>
        <taxon>Cytophagales</taxon>
        <taxon>Fulvivirgaceae</taxon>
        <taxon>Ohtaekwangia</taxon>
    </lineage>
</organism>
<accession>A0ABW3JXM7</accession>
<dbReference type="InterPro" id="IPR000531">
    <property type="entry name" value="Beta-barrel_TonB"/>
</dbReference>
<evidence type="ECO:0000256" key="9">
    <source>
        <dbReference type="RuleBase" id="RU003357"/>
    </source>
</evidence>
<evidence type="ECO:0000256" key="2">
    <source>
        <dbReference type="ARBA" id="ARBA00022448"/>
    </source>
</evidence>
<evidence type="ECO:0000259" key="12">
    <source>
        <dbReference type="Pfam" id="PF07715"/>
    </source>
</evidence>
<dbReference type="Pfam" id="PF13715">
    <property type="entry name" value="CarbopepD_reg_2"/>
    <property type="match status" value="1"/>
</dbReference>
<dbReference type="InterPro" id="IPR039426">
    <property type="entry name" value="TonB-dep_rcpt-like"/>
</dbReference>
<dbReference type="Pfam" id="PF00593">
    <property type="entry name" value="TonB_dep_Rec_b-barrel"/>
    <property type="match status" value="1"/>
</dbReference>
<dbReference type="PROSITE" id="PS52016">
    <property type="entry name" value="TONB_DEPENDENT_REC_3"/>
    <property type="match status" value="1"/>
</dbReference>
<keyword evidence="14" id="KW-1185">Reference proteome</keyword>
<dbReference type="InterPro" id="IPR023996">
    <property type="entry name" value="TonB-dep_OMP_SusC/RagA"/>
</dbReference>